<proteinExistence type="predicted"/>
<sequence>MTFMFPTELAVVKSKLESEGIDCRVLDENIVQAHNFLSQAIGGVRLQVKESNLERARKILEESGLAEKEKEPEQSKIEKTIDNPIFQKRIKFLLFSLVTITIVLASTLFVYRYLNRPTDIELLTKRNWCVDYIVYQNQEYIPYTLSDQIQIRLVGTCLEKINFETTGHINFPGFNSPRINGKWKLVNNVIKISEIDTLDFLLERKYEYEINQKELIMSSDSLTIYCSNLMSRYY</sequence>
<reference evidence="3 4" key="1">
    <citation type="submission" date="2019-10" db="EMBL/GenBank/DDBJ databases">
        <authorList>
            <person name="Karimi E."/>
        </authorList>
    </citation>
    <scope>NUCLEOTIDE SEQUENCE [LARGE SCALE GENOMIC DNA]</scope>
    <source>
        <strain evidence="3">Maribacter sp. 151</strain>
    </source>
</reference>
<feature type="domain" description="DUF2007" evidence="2">
    <location>
        <begin position="7"/>
        <end position="63"/>
    </location>
</feature>
<dbReference type="Proteomes" id="UP000430202">
    <property type="component" value="Unassembled WGS sequence"/>
</dbReference>
<dbReference type="Pfam" id="PF09413">
    <property type="entry name" value="DUF2007"/>
    <property type="match status" value="1"/>
</dbReference>
<keyword evidence="1" id="KW-0812">Transmembrane</keyword>
<dbReference type="EMBL" id="CABWLR010000004">
    <property type="protein sequence ID" value="VXB84836.1"/>
    <property type="molecule type" value="Genomic_DNA"/>
</dbReference>
<dbReference type="Gene3D" id="3.30.70.790">
    <property type="entry name" value="UreE, C-terminal domain"/>
    <property type="match status" value="1"/>
</dbReference>
<keyword evidence="1" id="KW-1133">Transmembrane helix</keyword>
<accession>A0A653UB41</accession>
<evidence type="ECO:0000259" key="2">
    <source>
        <dbReference type="Pfam" id="PF09413"/>
    </source>
</evidence>
<protein>
    <recommendedName>
        <fullName evidence="2">DUF2007 domain-containing protein</fullName>
    </recommendedName>
</protein>
<feature type="transmembrane region" description="Helical" evidence="1">
    <location>
        <begin position="92"/>
        <end position="114"/>
    </location>
</feature>
<evidence type="ECO:0000313" key="4">
    <source>
        <dbReference type="Proteomes" id="UP000430202"/>
    </source>
</evidence>
<organism evidence="3 4">
    <name type="scientific">Maribacter litoralis</name>
    <dbReference type="NCBI Taxonomy" id="2059726"/>
    <lineage>
        <taxon>Bacteria</taxon>
        <taxon>Pseudomonadati</taxon>
        <taxon>Bacteroidota</taxon>
        <taxon>Flavobacteriia</taxon>
        <taxon>Flavobacteriales</taxon>
        <taxon>Flavobacteriaceae</taxon>
        <taxon>Maribacter</taxon>
    </lineage>
</organism>
<evidence type="ECO:0000313" key="3">
    <source>
        <dbReference type="EMBL" id="VXB84836.1"/>
    </source>
</evidence>
<dbReference type="InterPro" id="IPR011322">
    <property type="entry name" value="N-reg_PII-like_a/b"/>
</dbReference>
<keyword evidence="1" id="KW-0472">Membrane</keyword>
<dbReference type="InterPro" id="IPR018551">
    <property type="entry name" value="DUF2007"/>
</dbReference>
<evidence type="ECO:0000256" key="1">
    <source>
        <dbReference type="SAM" id="Phobius"/>
    </source>
</evidence>
<gene>
    <name evidence="3" type="ORF">MARI151_40060</name>
</gene>
<dbReference type="AlphaFoldDB" id="A0A653UB41"/>
<keyword evidence="4" id="KW-1185">Reference proteome</keyword>
<dbReference type="SUPFAM" id="SSF54913">
    <property type="entry name" value="GlnB-like"/>
    <property type="match status" value="1"/>
</dbReference>
<dbReference type="RefSeq" id="WP_407658229.1">
    <property type="nucleotide sequence ID" value="NZ_LR733271.1"/>
</dbReference>
<name>A0A653UB41_9FLAO</name>